<accession>M2A5S8</accession>
<reference evidence="1" key="1">
    <citation type="submission" date="2012-11" db="EMBL/GenBank/DDBJ databases">
        <title>Permanent draft genomes of Rhodopirellula europaea strain SH398 and 6C.</title>
        <authorList>
            <person name="Richter M."/>
            <person name="Richter-Heitmann T."/>
            <person name="Frank C."/>
            <person name="Harder J."/>
            <person name="Glockner F.O."/>
        </authorList>
    </citation>
    <scope>NUCLEOTIDE SEQUENCE</scope>
    <source>
        <strain evidence="1">6C</strain>
    </source>
</reference>
<dbReference type="Proteomes" id="UP000011529">
    <property type="component" value="Unassembled WGS sequence"/>
</dbReference>
<gene>
    <name evidence="1" type="ORF">RE6C_03540</name>
</gene>
<comment type="caution">
    <text evidence="1">The sequence shown here is derived from an EMBL/GenBank/DDBJ whole genome shotgun (WGS) entry which is preliminary data.</text>
</comment>
<protein>
    <submittedName>
        <fullName evidence="1">Uncharacterized protein</fullName>
    </submittedName>
</protein>
<reference evidence="1" key="2">
    <citation type="journal article" date="2013" name="Mar. Genomics">
        <title>Expression of sulfatases in Rhodopirellula baltica and the diversity of sulfatases in the genus Rhodopirellula.</title>
        <authorList>
            <person name="Wegner C.E."/>
            <person name="Richter-Heitmann T."/>
            <person name="Klindworth A."/>
            <person name="Klockow C."/>
            <person name="Richter M."/>
            <person name="Achstetter T."/>
            <person name="Glockner F.O."/>
            <person name="Harder J."/>
        </authorList>
    </citation>
    <scope>NUCLEOTIDE SEQUENCE [LARGE SCALE GENOMIC DNA]</scope>
    <source>
        <strain evidence="1">6C</strain>
    </source>
</reference>
<keyword evidence="2" id="KW-1185">Reference proteome</keyword>
<proteinExistence type="predicted"/>
<dbReference type="AlphaFoldDB" id="M2A5S8"/>
<evidence type="ECO:0000313" key="1">
    <source>
        <dbReference type="EMBL" id="EMB15721.1"/>
    </source>
</evidence>
<sequence length="42" mass="4792">MIVVRLQAIVMWQKKSCVIASPSQFRNSGRDGMIARMLRSPE</sequence>
<dbReference type="PATRIC" id="fig|1263867.3.peg.3789"/>
<dbReference type="EMBL" id="ANMO01000163">
    <property type="protein sequence ID" value="EMB15721.1"/>
    <property type="molecule type" value="Genomic_DNA"/>
</dbReference>
<name>M2A5S8_9BACT</name>
<evidence type="ECO:0000313" key="2">
    <source>
        <dbReference type="Proteomes" id="UP000011529"/>
    </source>
</evidence>
<organism evidence="1 2">
    <name type="scientific">Rhodopirellula europaea 6C</name>
    <dbReference type="NCBI Taxonomy" id="1263867"/>
    <lineage>
        <taxon>Bacteria</taxon>
        <taxon>Pseudomonadati</taxon>
        <taxon>Planctomycetota</taxon>
        <taxon>Planctomycetia</taxon>
        <taxon>Pirellulales</taxon>
        <taxon>Pirellulaceae</taxon>
        <taxon>Rhodopirellula</taxon>
    </lineage>
</organism>